<keyword evidence="3" id="KW-1185">Reference proteome</keyword>
<gene>
    <name evidence="2" type="ORF">PQR66_38055</name>
</gene>
<evidence type="ECO:0000313" key="3">
    <source>
        <dbReference type="Proteomes" id="UP001629249"/>
    </source>
</evidence>
<feature type="compositionally biased region" description="Basic and acidic residues" evidence="1">
    <location>
        <begin position="13"/>
        <end position="24"/>
    </location>
</feature>
<proteinExistence type="predicted"/>
<organism evidence="2 3">
    <name type="scientific">Paraburkholderia agricolaris</name>
    <dbReference type="NCBI Taxonomy" id="2152888"/>
    <lineage>
        <taxon>Bacteria</taxon>
        <taxon>Pseudomonadati</taxon>
        <taxon>Pseudomonadota</taxon>
        <taxon>Betaproteobacteria</taxon>
        <taxon>Burkholderiales</taxon>
        <taxon>Burkholderiaceae</taxon>
        <taxon>Paraburkholderia</taxon>
    </lineage>
</organism>
<accession>A0ABW9A1H3</accession>
<evidence type="ECO:0000256" key="1">
    <source>
        <dbReference type="SAM" id="MobiDB-lite"/>
    </source>
</evidence>
<dbReference type="EMBL" id="JAQQFN010000051">
    <property type="protein sequence ID" value="MFL9888878.1"/>
    <property type="molecule type" value="Genomic_DNA"/>
</dbReference>
<protein>
    <submittedName>
        <fullName evidence="2">Uncharacterized protein</fullName>
    </submittedName>
</protein>
<reference evidence="2 3" key="1">
    <citation type="journal article" date="2024" name="Chem. Sci.">
        <title>Discovery of megapolipeptins by genome mining of a Burkholderiales bacteria collection.</title>
        <authorList>
            <person name="Paulo B.S."/>
            <person name="Recchia M.J.J."/>
            <person name="Lee S."/>
            <person name="Fergusson C.H."/>
            <person name="Romanowski S.B."/>
            <person name="Hernandez A."/>
            <person name="Krull N."/>
            <person name="Liu D.Y."/>
            <person name="Cavanagh H."/>
            <person name="Bos A."/>
            <person name="Gray C.A."/>
            <person name="Murphy B.T."/>
            <person name="Linington R.G."/>
            <person name="Eustaquio A.S."/>
        </authorList>
    </citation>
    <scope>NUCLEOTIDE SEQUENCE [LARGE SCALE GENOMIC DNA]</scope>
    <source>
        <strain evidence="2 3">RL16-012-BIC-B</strain>
    </source>
</reference>
<dbReference type="RefSeq" id="WP_408335780.1">
    <property type="nucleotide sequence ID" value="NZ_JAQQFH010000060.1"/>
</dbReference>
<evidence type="ECO:0000313" key="2">
    <source>
        <dbReference type="EMBL" id="MFL9888878.1"/>
    </source>
</evidence>
<sequence length="118" mass="12951">MSSGALASDDLDLLDHREVDDKEPTREEVIASWVARMSRSRAKGTTLDYAEADQTPISETHALKQDLAPAFEGTASATNLEIPAQPSALDPDTGRDRVALAWSRTRNLTQERASAMRR</sequence>
<comment type="caution">
    <text evidence="2">The sequence shown here is derived from an EMBL/GenBank/DDBJ whole genome shotgun (WGS) entry which is preliminary data.</text>
</comment>
<dbReference type="Proteomes" id="UP001629249">
    <property type="component" value="Unassembled WGS sequence"/>
</dbReference>
<feature type="region of interest" description="Disordered" evidence="1">
    <location>
        <begin position="1"/>
        <end position="24"/>
    </location>
</feature>
<name>A0ABW9A1H3_9BURK</name>